<dbReference type="EC" id="3.2.1.17" evidence="4"/>
<evidence type="ECO:0000256" key="5">
    <source>
        <dbReference type="ARBA" id="ARBA00022529"/>
    </source>
</evidence>
<dbReference type="GO" id="GO:0050830">
    <property type="term" value="P:defense response to Gram-positive bacterium"/>
    <property type="evidence" value="ECO:0007669"/>
    <property type="project" value="TreeGrafter"/>
</dbReference>
<keyword evidence="8" id="KW-1015">Disulfide bond</keyword>
<evidence type="ECO:0000256" key="3">
    <source>
        <dbReference type="ARBA" id="ARBA00011245"/>
    </source>
</evidence>
<dbReference type="EMBL" id="KB320590">
    <property type="protein sequence ID" value="ELW67945.1"/>
    <property type="molecule type" value="Genomic_DNA"/>
</dbReference>
<comment type="catalytic activity">
    <reaction evidence="1">
        <text>Hydrolysis of (1-&gt;4)-beta-linkages between N-acetylmuramic acid and N-acetyl-D-glucosamine residues in a peptidoglycan and between N-acetyl-D-glucosamine residues in chitodextrins.</text>
        <dbReference type="EC" id="3.2.1.17"/>
    </reaction>
</comment>
<evidence type="ECO:0000256" key="7">
    <source>
        <dbReference type="ARBA" id="ARBA00022801"/>
    </source>
</evidence>
<evidence type="ECO:0000256" key="2">
    <source>
        <dbReference type="ARBA" id="ARBA00010859"/>
    </source>
</evidence>
<reference evidence="15" key="1">
    <citation type="submission" date="2012-07" db="EMBL/GenBank/DDBJ databases">
        <title>Genome of the Chinese tree shrew, a rising model animal genetically related to primates.</title>
        <authorList>
            <person name="Zhang G."/>
            <person name="Fan Y."/>
            <person name="Yao Y."/>
            <person name="Huang Z."/>
        </authorList>
    </citation>
    <scope>NUCLEOTIDE SEQUENCE [LARGE SCALE GENOMIC DNA]</scope>
</reference>
<dbReference type="STRING" id="246437.L9KYC3"/>
<gene>
    <name evidence="14" type="ORF">TREES_T100013094</name>
</gene>
<organism evidence="14 15">
    <name type="scientific">Tupaia chinensis</name>
    <name type="common">Chinese tree shrew</name>
    <name type="synonym">Tupaia belangeri chinensis</name>
    <dbReference type="NCBI Taxonomy" id="246437"/>
    <lineage>
        <taxon>Eukaryota</taxon>
        <taxon>Metazoa</taxon>
        <taxon>Chordata</taxon>
        <taxon>Craniata</taxon>
        <taxon>Vertebrata</taxon>
        <taxon>Euteleostomi</taxon>
        <taxon>Mammalia</taxon>
        <taxon>Eutheria</taxon>
        <taxon>Euarchontoglires</taxon>
        <taxon>Scandentia</taxon>
        <taxon>Tupaiidae</taxon>
        <taxon>Tupaia</taxon>
    </lineage>
</organism>
<feature type="chain" id="PRO_5003999817" description="lysozyme" evidence="12">
    <location>
        <begin position="19"/>
        <end position="147"/>
    </location>
</feature>
<dbReference type="PANTHER" id="PTHR11407:SF28">
    <property type="entry name" value="LYSOZYME C"/>
    <property type="match status" value="1"/>
</dbReference>
<keyword evidence="7" id="KW-0378">Hydrolase</keyword>
<comment type="subunit">
    <text evidence="3">Monomer.</text>
</comment>
<dbReference type="PRINTS" id="PR00135">
    <property type="entry name" value="LYZLACT"/>
</dbReference>
<dbReference type="Pfam" id="PF00062">
    <property type="entry name" value="Lys"/>
    <property type="match status" value="1"/>
</dbReference>
<protein>
    <recommendedName>
        <fullName evidence="4">lysozyme</fullName>
        <ecNumber evidence="4">3.2.1.17</ecNumber>
    </recommendedName>
    <alternativeName>
        <fullName evidence="10">1,4-beta-N-acetylmuramidase C</fullName>
    </alternativeName>
</protein>
<evidence type="ECO:0000256" key="11">
    <source>
        <dbReference type="RuleBase" id="RU004440"/>
    </source>
</evidence>
<reference evidence="15" key="2">
    <citation type="journal article" date="2013" name="Nat. Commun.">
        <title>Genome of the Chinese tree shrew.</title>
        <authorList>
            <person name="Fan Y."/>
            <person name="Huang Z.Y."/>
            <person name="Cao C.C."/>
            <person name="Chen C.S."/>
            <person name="Chen Y.X."/>
            <person name="Fan D.D."/>
            <person name="He J."/>
            <person name="Hou H.L."/>
            <person name="Hu L."/>
            <person name="Hu X.T."/>
            <person name="Jiang X.T."/>
            <person name="Lai R."/>
            <person name="Lang Y.S."/>
            <person name="Liang B."/>
            <person name="Liao S.G."/>
            <person name="Mu D."/>
            <person name="Ma Y.Y."/>
            <person name="Niu Y.Y."/>
            <person name="Sun X.Q."/>
            <person name="Xia J.Q."/>
            <person name="Xiao J."/>
            <person name="Xiong Z.Q."/>
            <person name="Xu L."/>
            <person name="Yang L."/>
            <person name="Zhang Y."/>
            <person name="Zhao W."/>
            <person name="Zhao X.D."/>
            <person name="Zheng Y.T."/>
            <person name="Zhou J.M."/>
            <person name="Zhu Y.B."/>
            <person name="Zhang G.J."/>
            <person name="Wang J."/>
            <person name="Yao Y.G."/>
        </authorList>
    </citation>
    <scope>NUCLEOTIDE SEQUENCE [LARGE SCALE GENOMIC DNA]</scope>
</reference>
<evidence type="ECO:0000256" key="8">
    <source>
        <dbReference type="ARBA" id="ARBA00023157"/>
    </source>
</evidence>
<dbReference type="PRINTS" id="PR00137">
    <property type="entry name" value="LYSOZYME"/>
</dbReference>
<comment type="similarity">
    <text evidence="2 11">Belongs to the glycosyl hydrolase 22 family.</text>
</comment>
<proteinExistence type="inferred from homology"/>
<dbReference type="InParanoid" id="L9KYC3"/>
<dbReference type="PROSITE" id="PS00128">
    <property type="entry name" value="GLYCOSYL_HYDROL_F22_1"/>
    <property type="match status" value="1"/>
</dbReference>
<keyword evidence="5" id="KW-0929">Antimicrobial</keyword>
<dbReference type="KEGG" id="tup:102502768"/>
<name>L9KYC3_TUPCH</name>
<evidence type="ECO:0000313" key="14">
    <source>
        <dbReference type="EMBL" id="ELW67945.1"/>
    </source>
</evidence>
<feature type="signal peptide" evidence="12">
    <location>
        <begin position="1"/>
        <end position="18"/>
    </location>
</feature>
<dbReference type="InterPro" id="IPR001916">
    <property type="entry name" value="Glyco_hydro_22"/>
</dbReference>
<evidence type="ECO:0000256" key="1">
    <source>
        <dbReference type="ARBA" id="ARBA00000632"/>
    </source>
</evidence>
<dbReference type="SMART" id="SM00263">
    <property type="entry name" value="LYZ1"/>
    <property type="match status" value="1"/>
</dbReference>
<dbReference type="InterPro" id="IPR019799">
    <property type="entry name" value="Glyco_hydro_22_CS"/>
</dbReference>
<evidence type="ECO:0000256" key="6">
    <source>
        <dbReference type="ARBA" id="ARBA00022638"/>
    </source>
</evidence>
<dbReference type="eggNOG" id="ENOG502S1S1">
    <property type="taxonomic scope" value="Eukaryota"/>
</dbReference>
<evidence type="ECO:0000259" key="13">
    <source>
        <dbReference type="PROSITE" id="PS00128"/>
    </source>
</evidence>
<dbReference type="OrthoDB" id="17373at2759"/>
<dbReference type="InterPro" id="IPR000974">
    <property type="entry name" value="Glyco_hydro_22_lys"/>
</dbReference>
<dbReference type="GO" id="GO:0050829">
    <property type="term" value="P:defense response to Gram-negative bacterium"/>
    <property type="evidence" value="ECO:0007669"/>
    <property type="project" value="TreeGrafter"/>
</dbReference>
<dbReference type="FunCoup" id="L9KYC3">
    <property type="interactions" value="77"/>
</dbReference>
<sequence>MKALLVLGLLLLSVTVQGEKNKRCEFAKTMKKHGLDGFKGISLATWMCVAKWESDYNTKATNYNPNDKSTDYGLFQINSHYWCDDGKTPNAVNACHVSCKDLMKDDISQAITCAKKIVSEQGIKAWVAWGQHCQNKDVRQYLKGCKL</sequence>
<keyword evidence="9" id="KW-0326">Glycosidase</keyword>
<dbReference type="InterPro" id="IPR023346">
    <property type="entry name" value="Lysozyme-like_dom_sf"/>
</dbReference>
<keyword evidence="12" id="KW-0732">Signal</keyword>
<dbReference type="CDD" id="cd16897">
    <property type="entry name" value="LYZ_C"/>
    <property type="match status" value="1"/>
</dbReference>
<evidence type="ECO:0000256" key="4">
    <source>
        <dbReference type="ARBA" id="ARBA00012732"/>
    </source>
</evidence>
<evidence type="ECO:0000256" key="12">
    <source>
        <dbReference type="SAM" id="SignalP"/>
    </source>
</evidence>
<feature type="domain" description="Glycosyl hydrolases family 22 (GH22)" evidence="13">
    <location>
        <begin position="95"/>
        <end position="113"/>
    </location>
</feature>
<dbReference type="GO" id="GO:0003796">
    <property type="term" value="F:lysozyme activity"/>
    <property type="evidence" value="ECO:0007669"/>
    <property type="project" value="UniProtKB-EC"/>
</dbReference>
<dbReference type="GO" id="GO:0031640">
    <property type="term" value="P:killing of cells of another organism"/>
    <property type="evidence" value="ECO:0007669"/>
    <property type="project" value="UniProtKB-KW"/>
</dbReference>
<dbReference type="PROSITE" id="PS51348">
    <property type="entry name" value="GLYCOSYL_HYDROL_F22_2"/>
    <property type="match status" value="1"/>
</dbReference>
<dbReference type="SUPFAM" id="SSF53955">
    <property type="entry name" value="Lysozyme-like"/>
    <property type="match status" value="1"/>
</dbReference>
<keyword evidence="15" id="KW-1185">Reference proteome</keyword>
<dbReference type="Proteomes" id="UP000011518">
    <property type="component" value="Unassembled WGS sequence"/>
</dbReference>
<dbReference type="Gene3D" id="1.10.530.10">
    <property type="match status" value="1"/>
</dbReference>
<evidence type="ECO:0000313" key="15">
    <source>
        <dbReference type="Proteomes" id="UP000011518"/>
    </source>
</evidence>
<keyword evidence="6" id="KW-0081">Bacteriolytic enzyme</keyword>
<dbReference type="AlphaFoldDB" id="L9KYC3"/>
<accession>L9KYC3</accession>
<dbReference type="FunFam" id="1.10.530.10:FF:000001">
    <property type="entry name" value="Lysozyme C"/>
    <property type="match status" value="1"/>
</dbReference>
<dbReference type="PANTHER" id="PTHR11407">
    <property type="entry name" value="LYSOZYME C"/>
    <property type="match status" value="1"/>
</dbReference>
<evidence type="ECO:0000256" key="10">
    <source>
        <dbReference type="ARBA" id="ARBA00032459"/>
    </source>
</evidence>
<evidence type="ECO:0000256" key="9">
    <source>
        <dbReference type="ARBA" id="ARBA00023295"/>
    </source>
</evidence>